<name>A0A1Y2ISV4_TRAC3</name>
<sequence length="205" mass="22243">MHGLYRAACPVVRAVARNLRVGTMDIISLRGEACSCPDSLPPESVCALCPPENTARRRRRCVGQAQAQAQPAPRLRANAVRDEAFGGHYGSVGEPELCGRGRAVRFPGPARLRPPLEGLRTHGRTDARAGFLVVLWCPFICESLFAFRTRPLRTRAPSRTVAPLSPPSLEANSVSGACWFVGPRLLLSVVIPVVRATLVCTRRVV</sequence>
<accession>A0A1Y2ISV4</accession>
<protein>
    <submittedName>
        <fullName evidence="1">Uncharacterized protein</fullName>
    </submittedName>
</protein>
<dbReference type="OrthoDB" id="10609774at2759"/>
<reference evidence="1 2" key="1">
    <citation type="journal article" date="2015" name="Biotechnol. Biofuels">
        <title>Enhanced degradation of softwood versus hardwood by the white-rot fungus Pycnoporus coccineus.</title>
        <authorList>
            <person name="Couturier M."/>
            <person name="Navarro D."/>
            <person name="Chevret D."/>
            <person name="Henrissat B."/>
            <person name="Piumi F."/>
            <person name="Ruiz-Duenas F.J."/>
            <person name="Martinez A.T."/>
            <person name="Grigoriev I.V."/>
            <person name="Riley R."/>
            <person name="Lipzen A."/>
            <person name="Berrin J.G."/>
            <person name="Master E.R."/>
            <person name="Rosso M.N."/>
        </authorList>
    </citation>
    <scope>NUCLEOTIDE SEQUENCE [LARGE SCALE GENOMIC DNA]</scope>
    <source>
        <strain evidence="1 2">BRFM310</strain>
    </source>
</reference>
<evidence type="ECO:0000313" key="2">
    <source>
        <dbReference type="Proteomes" id="UP000193067"/>
    </source>
</evidence>
<evidence type="ECO:0000313" key="1">
    <source>
        <dbReference type="EMBL" id="OSD03022.1"/>
    </source>
</evidence>
<gene>
    <name evidence="1" type="ORF">PYCCODRAFT_283151</name>
</gene>
<organism evidence="1 2">
    <name type="scientific">Trametes coccinea (strain BRFM310)</name>
    <name type="common">Pycnoporus coccineus</name>
    <dbReference type="NCBI Taxonomy" id="1353009"/>
    <lineage>
        <taxon>Eukaryota</taxon>
        <taxon>Fungi</taxon>
        <taxon>Dikarya</taxon>
        <taxon>Basidiomycota</taxon>
        <taxon>Agaricomycotina</taxon>
        <taxon>Agaricomycetes</taxon>
        <taxon>Polyporales</taxon>
        <taxon>Polyporaceae</taxon>
        <taxon>Trametes</taxon>
    </lineage>
</organism>
<dbReference type="Proteomes" id="UP000193067">
    <property type="component" value="Unassembled WGS sequence"/>
</dbReference>
<dbReference type="AlphaFoldDB" id="A0A1Y2ISV4"/>
<dbReference type="EMBL" id="KZ084102">
    <property type="protein sequence ID" value="OSD03022.1"/>
    <property type="molecule type" value="Genomic_DNA"/>
</dbReference>
<proteinExistence type="predicted"/>
<keyword evidence="2" id="KW-1185">Reference proteome</keyword>